<dbReference type="STRING" id="485916.Dtox_3195"/>
<dbReference type="Gene3D" id="3.40.50.280">
    <property type="entry name" value="Cobalamin-binding domain"/>
    <property type="match status" value="1"/>
</dbReference>
<dbReference type="KEGG" id="dae:Dtox_3195"/>
<dbReference type="OrthoDB" id="9801659at2"/>
<dbReference type="PANTHER" id="PTHR43409">
    <property type="entry name" value="ANAEROBIC MAGNESIUM-PROTOPORPHYRIN IX MONOMETHYL ESTER CYCLASE-RELATED"/>
    <property type="match status" value="1"/>
</dbReference>
<dbReference type="InterPro" id="IPR036724">
    <property type="entry name" value="Cobalamin-bd_sf"/>
</dbReference>
<dbReference type="EMBL" id="CP001720">
    <property type="protein sequence ID" value="ACV63937.1"/>
    <property type="molecule type" value="Genomic_DNA"/>
</dbReference>
<evidence type="ECO:0000259" key="9">
    <source>
        <dbReference type="PROSITE" id="PS51918"/>
    </source>
</evidence>
<dbReference type="InterPro" id="IPR006638">
    <property type="entry name" value="Elp3/MiaA/NifB-like_rSAM"/>
</dbReference>
<dbReference type="PANTHER" id="PTHR43409:SF7">
    <property type="entry name" value="BLL1977 PROTEIN"/>
    <property type="match status" value="1"/>
</dbReference>
<dbReference type="InterPro" id="IPR007197">
    <property type="entry name" value="rSAM"/>
</dbReference>
<protein>
    <submittedName>
        <fullName evidence="10">Radical SAM domain protein</fullName>
    </submittedName>
</protein>
<dbReference type="SMART" id="SM00729">
    <property type="entry name" value="Elp3"/>
    <property type="match status" value="1"/>
</dbReference>
<feature type="domain" description="Radical SAM core" evidence="9">
    <location>
        <begin position="187"/>
        <end position="412"/>
    </location>
</feature>
<evidence type="ECO:0000256" key="7">
    <source>
        <dbReference type="ARBA" id="ARBA00023014"/>
    </source>
</evidence>
<dbReference type="Gene3D" id="3.80.30.20">
    <property type="entry name" value="tm_1862 like domain"/>
    <property type="match status" value="1"/>
</dbReference>
<organism evidence="10 11">
    <name type="scientific">Desulfofarcimen acetoxidans (strain ATCC 49208 / DSM 771 / KCTC 5769 / VKM B-1644 / 5575)</name>
    <name type="common">Desulfotomaculum acetoxidans</name>
    <dbReference type="NCBI Taxonomy" id="485916"/>
    <lineage>
        <taxon>Bacteria</taxon>
        <taxon>Bacillati</taxon>
        <taxon>Bacillota</taxon>
        <taxon>Clostridia</taxon>
        <taxon>Eubacteriales</taxon>
        <taxon>Peptococcaceae</taxon>
        <taxon>Desulfofarcimen</taxon>
    </lineage>
</organism>
<dbReference type="GO" id="GO:0031419">
    <property type="term" value="F:cobalamin binding"/>
    <property type="evidence" value="ECO:0007669"/>
    <property type="project" value="InterPro"/>
</dbReference>
<keyword evidence="6" id="KW-0408">Iron</keyword>
<sequence>MSLDVLLINPPFRLLPPFKYKLIDPPRNLALLAAVLRENNYSVRILDMPIEELDFESIAPTLQKLEPRIVGILNRSSYSFPIVCKVAKIVKEFSNNIIVTVGGTYVSYMPEEALNTCHDIDIVVMGEGEVPLLKLVSNVLLNQEYENIEGLAYRKNNDVIKIGGPIPVDLSTVPLPAIDLIPTPLYVARRERYILELSRGCTNACPYCTSSFIKKHVRYRDCVQIISEIEQAYKAGFRKFYFVDDVFLNNKPLVIEVCREIVNNKFDITWPCMSRIDHIDEETLYWMKLAGCEIIAFGIETVSQNTLEQIGKSDLSDKIQNTFATVKKHGIRALAFVMFGMPLSTLRDELLTINFLSRLQPDAIGVFSFKPYPGTVYYFDPEKYGLNITDRNLSRWSQLDEPTHETKHLTREEIIECMVVCNYIFRTGGTFSIGDKYRRRRGVQVFKTGEGGILYNPYLPPEKRKTDMYLNCIKLTPVNYQILYHLDGYHTVDEISSLIQKLENISQAQAKNHIEECLSKAMELELIELIPDIMAGNDTFNRGALIYGGGLV</sequence>
<dbReference type="CDD" id="cd02068">
    <property type="entry name" value="radical_SAM_B12_BD"/>
    <property type="match status" value="1"/>
</dbReference>
<dbReference type="RefSeq" id="WP_015758629.1">
    <property type="nucleotide sequence ID" value="NC_013216.1"/>
</dbReference>
<dbReference type="HOGENOM" id="CLU_021572_4_2_9"/>
<dbReference type="InterPro" id="IPR058240">
    <property type="entry name" value="rSAM_sf"/>
</dbReference>
<accession>C8W4Q1</accession>
<dbReference type="PROSITE" id="PS51918">
    <property type="entry name" value="RADICAL_SAM"/>
    <property type="match status" value="1"/>
</dbReference>
<dbReference type="InterPro" id="IPR023404">
    <property type="entry name" value="rSAM_horseshoe"/>
</dbReference>
<dbReference type="SUPFAM" id="SSF102114">
    <property type="entry name" value="Radical SAM enzymes"/>
    <property type="match status" value="1"/>
</dbReference>
<keyword evidence="11" id="KW-1185">Reference proteome</keyword>
<evidence type="ECO:0000259" key="8">
    <source>
        <dbReference type="PROSITE" id="PS51332"/>
    </source>
</evidence>
<dbReference type="InterPro" id="IPR034466">
    <property type="entry name" value="Methyltransferase_Class_B"/>
</dbReference>
<evidence type="ECO:0000256" key="4">
    <source>
        <dbReference type="ARBA" id="ARBA00022691"/>
    </source>
</evidence>
<dbReference type="GO" id="GO:0051539">
    <property type="term" value="F:4 iron, 4 sulfur cluster binding"/>
    <property type="evidence" value="ECO:0007669"/>
    <property type="project" value="UniProtKB-KW"/>
</dbReference>
<dbReference type="eggNOG" id="COG1032">
    <property type="taxonomic scope" value="Bacteria"/>
</dbReference>
<keyword evidence="5" id="KW-0479">Metal-binding</keyword>
<comment type="cofactor">
    <cofactor evidence="1">
        <name>[4Fe-4S] cluster</name>
        <dbReference type="ChEBI" id="CHEBI:49883"/>
    </cofactor>
</comment>
<keyword evidence="2" id="KW-0489">Methyltransferase</keyword>
<evidence type="ECO:0000313" key="11">
    <source>
        <dbReference type="Proteomes" id="UP000002217"/>
    </source>
</evidence>
<evidence type="ECO:0000256" key="6">
    <source>
        <dbReference type="ARBA" id="ARBA00023004"/>
    </source>
</evidence>
<gene>
    <name evidence="10" type="ordered locus">Dtox_3195</name>
</gene>
<keyword evidence="7" id="KW-0411">Iron-sulfur</keyword>
<evidence type="ECO:0000313" key="10">
    <source>
        <dbReference type="EMBL" id="ACV63937.1"/>
    </source>
</evidence>
<name>C8W4Q1_DESAS</name>
<dbReference type="Pfam" id="PF04055">
    <property type="entry name" value="Radical_SAM"/>
    <property type="match status" value="1"/>
</dbReference>
<reference evidence="10 11" key="1">
    <citation type="journal article" date="2009" name="Stand. Genomic Sci.">
        <title>Complete genome sequence of Desulfotomaculum acetoxidans type strain (5575).</title>
        <authorList>
            <person name="Spring S."/>
            <person name="Lapidus A."/>
            <person name="Schroder M."/>
            <person name="Gleim D."/>
            <person name="Sims D."/>
            <person name="Meincke L."/>
            <person name="Glavina Del Rio T."/>
            <person name="Tice H."/>
            <person name="Copeland A."/>
            <person name="Cheng J.F."/>
            <person name="Lucas S."/>
            <person name="Chen F."/>
            <person name="Nolan M."/>
            <person name="Bruce D."/>
            <person name="Goodwin L."/>
            <person name="Pitluck S."/>
            <person name="Ivanova N."/>
            <person name="Mavromatis K."/>
            <person name="Mikhailova N."/>
            <person name="Pati A."/>
            <person name="Chen A."/>
            <person name="Palaniappan K."/>
            <person name="Land M."/>
            <person name="Hauser L."/>
            <person name="Chang Y.J."/>
            <person name="Jeffries C.D."/>
            <person name="Chain P."/>
            <person name="Saunders E."/>
            <person name="Brettin T."/>
            <person name="Detter J.C."/>
            <person name="Goker M."/>
            <person name="Bristow J."/>
            <person name="Eisen J.A."/>
            <person name="Markowitz V."/>
            <person name="Hugenholtz P."/>
            <person name="Kyrpides N.C."/>
            <person name="Klenk H.P."/>
            <person name="Han C."/>
        </authorList>
    </citation>
    <scope>NUCLEOTIDE SEQUENCE [LARGE SCALE GENOMIC DNA]</scope>
    <source>
        <strain evidence="11">ATCC 49208 / DSM 771 / VKM B-1644</strain>
    </source>
</reference>
<dbReference type="InterPro" id="IPR051198">
    <property type="entry name" value="BchE-like"/>
</dbReference>
<dbReference type="SFLD" id="SFLDG01082">
    <property type="entry name" value="B12-binding_domain_containing"/>
    <property type="match status" value="1"/>
</dbReference>
<proteinExistence type="predicted"/>
<evidence type="ECO:0000256" key="3">
    <source>
        <dbReference type="ARBA" id="ARBA00022679"/>
    </source>
</evidence>
<dbReference type="SFLD" id="SFLDG01123">
    <property type="entry name" value="methyltransferase_(Class_B)"/>
    <property type="match status" value="1"/>
</dbReference>
<keyword evidence="4" id="KW-0949">S-adenosyl-L-methionine</keyword>
<evidence type="ECO:0000256" key="2">
    <source>
        <dbReference type="ARBA" id="ARBA00022603"/>
    </source>
</evidence>
<evidence type="ECO:0000256" key="5">
    <source>
        <dbReference type="ARBA" id="ARBA00022723"/>
    </source>
</evidence>
<dbReference type="SFLD" id="SFLDS00029">
    <property type="entry name" value="Radical_SAM"/>
    <property type="match status" value="1"/>
</dbReference>
<dbReference type="PROSITE" id="PS51332">
    <property type="entry name" value="B12_BINDING"/>
    <property type="match status" value="1"/>
</dbReference>
<evidence type="ECO:0000256" key="1">
    <source>
        <dbReference type="ARBA" id="ARBA00001966"/>
    </source>
</evidence>
<dbReference type="InterPro" id="IPR006158">
    <property type="entry name" value="Cobalamin-bd"/>
</dbReference>
<feature type="domain" description="B12-binding" evidence="8">
    <location>
        <begin position="9"/>
        <end position="146"/>
    </location>
</feature>
<dbReference type="Proteomes" id="UP000002217">
    <property type="component" value="Chromosome"/>
</dbReference>
<dbReference type="CDD" id="cd01335">
    <property type="entry name" value="Radical_SAM"/>
    <property type="match status" value="1"/>
</dbReference>
<dbReference type="SUPFAM" id="SSF52242">
    <property type="entry name" value="Cobalamin (vitamin B12)-binding domain"/>
    <property type="match status" value="1"/>
</dbReference>
<keyword evidence="3" id="KW-0808">Transferase</keyword>
<dbReference type="GO" id="GO:0046872">
    <property type="term" value="F:metal ion binding"/>
    <property type="evidence" value="ECO:0007669"/>
    <property type="project" value="UniProtKB-KW"/>
</dbReference>
<dbReference type="AlphaFoldDB" id="C8W4Q1"/>
<dbReference type="Pfam" id="PF02310">
    <property type="entry name" value="B12-binding"/>
    <property type="match status" value="1"/>
</dbReference>
<dbReference type="GO" id="GO:0003824">
    <property type="term" value="F:catalytic activity"/>
    <property type="evidence" value="ECO:0007669"/>
    <property type="project" value="InterPro"/>
</dbReference>